<evidence type="ECO:0000259" key="4">
    <source>
        <dbReference type="PROSITE" id="PS51898"/>
    </source>
</evidence>
<reference evidence="5" key="1">
    <citation type="submission" date="2022-06" db="EMBL/GenBank/DDBJ databases">
        <title>Draft Genome Sequences of Three Actinomyces oris Strains, Isolated from Healthy Human Feces.</title>
        <authorList>
            <person name="Ye Y."/>
            <person name="Liu C."/>
            <person name="Zhao J."/>
            <person name="Xu J."/>
            <person name="Huang H."/>
            <person name="Wang B."/>
            <person name="Wei J."/>
            <person name="Jing X."/>
        </authorList>
    </citation>
    <scope>NUCLEOTIDE SEQUENCE</scope>
    <source>
        <strain evidence="5">CNGBCC1803368</strain>
    </source>
</reference>
<keyword evidence="2" id="KW-0238">DNA-binding</keyword>
<sequence length="370" mass="41310">MTRTRKTGSRRRGALPRLPAGICRTPDGCYRARPTSGRKRTPKTFGTLDEAKAYLRQQELAGRSVREAIDLWLKERPNSVKPSTLSRDKQIVRNLPKDFLSLDLASITFSEVSAVVNGWPGKDGTRKRVRTTLQAFFTWCVRKKFIDETPARDIRVAETSPPSGPNPFTWDKIQEIADATRVKHPYIADALLLAAHTGVRLGELRAIRVGDYVQVPHQHLRISHNHPENQAEETTPKSGKSRFIPLDPVAAAIVKRLAAGRAPDEYLLVTKRGAQVKSRNMRRDMGWKDLADGHNWKDLRHTAAVEWCRLPGSPLQETDIQRLLGHSALSTTEGYLAGLGGTRWQNEISAKFQAFGTPQIPDSRHDGGAA</sequence>
<dbReference type="GO" id="GO:0003677">
    <property type="term" value="F:DNA binding"/>
    <property type="evidence" value="ECO:0007669"/>
    <property type="project" value="UniProtKB-KW"/>
</dbReference>
<dbReference type="Pfam" id="PF00589">
    <property type="entry name" value="Phage_integrase"/>
    <property type="match status" value="1"/>
</dbReference>
<dbReference type="SUPFAM" id="SSF56349">
    <property type="entry name" value="DNA breaking-rejoining enzymes"/>
    <property type="match status" value="1"/>
</dbReference>
<dbReference type="GO" id="GO:0006310">
    <property type="term" value="P:DNA recombination"/>
    <property type="evidence" value="ECO:0007669"/>
    <property type="project" value="UniProtKB-KW"/>
</dbReference>
<dbReference type="InterPro" id="IPR050090">
    <property type="entry name" value="Tyrosine_recombinase_XerCD"/>
</dbReference>
<keyword evidence="3" id="KW-0233">DNA recombination</keyword>
<comment type="similarity">
    <text evidence="1">Belongs to the 'phage' integrase family.</text>
</comment>
<dbReference type="PROSITE" id="PS51898">
    <property type="entry name" value="TYR_RECOMBINASE"/>
    <property type="match status" value="1"/>
</dbReference>
<dbReference type="InterPro" id="IPR002104">
    <property type="entry name" value="Integrase_catalytic"/>
</dbReference>
<name>A0AAE4K233_9ACTO</name>
<accession>A0AAE4K233</accession>
<evidence type="ECO:0000256" key="1">
    <source>
        <dbReference type="ARBA" id="ARBA00008857"/>
    </source>
</evidence>
<dbReference type="GO" id="GO:0015074">
    <property type="term" value="P:DNA integration"/>
    <property type="evidence" value="ECO:0007669"/>
    <property type="project" value="InterPro"/>
</dbReference>
<dbReference type="AlphaFoldDB" id="A0AAE4K233"/>
<proteinExistence type="inferred from homology"/>
<organism evidence="5 6">
    <name type="scientific">Actinomyces oris</name>
    <dbReference type="NCBI Taxonomy" id="544580"/>
    <lineage>
        <taxon>Bacteria</taxon>
        <taxon>Bacillati</taxon>
        <taxon>Actinomycetota</taxon>
        <taxon>Actinomycetes</taxon>
        <taxon>Actinomycetales</taxon>
        <taxon>Actinomycetaceae</taxon>
        <taxon>Actinomyces</taxon>
    </lineage>
</organism>
<dbReference type="PANTHER" id="PTHR30349:SF41">
    <property type="entry name" value="INTEGRASE_RECOMBINASE PROTEIN MJ0367-RELATED"/>
    <property type="match status" value="1"/>
</dbReference>
<comment type="caution">
    <text evidence="5">The sequence shown here is derived from an EMBL/GenBank/DDBJ whole genome shotgun (WGS) entry which is preliminary data.</text>
</comment>
<protein>
    <submittedName>
        <fullName evidence="5">Tyrosine-type recombinase/integrase</fullName>
    </submittedName>
</protein>
<evidence type="ECO:0000256" key="3">
    <source>
        <dbReference type="ARBA" id="ARBA00023172"/>
    </source>
</evidence>
<dbReference type="EMBL" id="JAMZMH010000019">
    <property type="protein sequence ID" value="MDT0249845.1"/>
    <property type="molecule type" value="Genomic_DNA"/>
</dbReference>
<dbReference type="InterPro" id="IPR011010">
    <property type="entry name" value="DNA_brk_join_enz"/>
</dbReference>
<gene>
    <name evidence="5" type="ORF">RMW62_12240</name>
</gene>
<evidence type="ECO:0000313" key="5">
    <source>
        <dbReference type="EMBL" id="MDT0249845.1"/>
    </source>
</evidence>
<dbReference type="Proteomes" id="UP001180729">
    <property type="component" value="Unassembled WGS sequence"/>
</dbReference>
<dbReference type="PANTHER" id="PTHR30349">
    <property type="entry name" value="PHAGE INTEGRASE-RELATED"/>
    <property type="match status" value="1"/>
</dbReference>
<evidence type="ECO:0000313" key="6">
    <source>
        <dbReference type="Proteomes" id="UP001180729"/>
    </source>
</evidence>
<dbReference type="Gene3D" id="1.10.150.130">
    <property type="match status" value="1"/>
</dbReference>
<dbReference type="Gene3D" id="1.10.443.10">
    <property type="entry name" value="Intergrase catalytic core"/>
    <property type="match status" value="1"/>
</dbReference>
<dbReference type="RefSeq" id="WP_020992177.1">
    <property type="nucleotide sequence ID" value="NZ_JAMZMH010000019.1"/>
</dbReference>
<feature type="domain" description="Tyr recombinase" evidence="4">
    <location>
        <begin position="163"/>
        <end position="349"/>
    </location>
</feature>
<dbReference type="InterPro" id="IPR010998">
    <property type="entry name" value="Integrase_recombinase_N"/>
</dbReference>
<evidence type="ECO:0000256" key="2">
    <source>
        <dbReference type="ARBA" id="ARBA00023125"/>
    </source>
</evidence>
<dbReference type="InterPro" id="IPR013762">
    <property type="entry name" value="Integrase-like_cat_sf"/>
</dbReference>